<dbReference type="Proteomes" id="UP000241771">
    <property type="component" value="Unassembled WGS sequence"/>
</dbReference>
<dbReference type="EMBL" id="PYMA01000001">
    <property type="protein sequence ID" value="PSW21993.1"/>
    <property type="molecule type" value="Genomic_DNA"/>
</dbReference>
<accession>A0A2T3P0E3</accession>
<evidence type="ECO:0000313" key="1">
    <source>
        <dbReference type="EMBL" id="PSW21993.1"/>
    </source>
</evidence>
<evidence type="ECO:0000313" key="2">
    <source>
        <dbReference type="Proteomes" id="UP000241771"/>
    </source>
</evidence>
<gene>
    <name evidence="1" type="ORF">C9I98_01650</name>
</gene>
<protein>
    <submittedName>
        <fullName evidence="1">DUF3303 domain-containing protein</fullName>
    </submittedName>
</protein>
<dbReference type="AlphaFoldDB" id="A0A2T3P0E3"/>
<dbReference type="OrthoDB" id="9801877at2"/>
<dbReference type="Pfam" id="PF11746">
    <property type="entry name" value="DUF3303"/>
    <property type="match status" value="1"/>
</dbReference>
<organism evidence="1 2">
    <name type="scientific">Photobacterium sanctipauli</name>
    <dbReference type="NCBI Taxonomy" id="1342794"/>
    <lineage>
        <taxon>Bacteria</taxon>
        <taxon>Pseudomonadati</taxon>
        <taxon>Pseudomonadota</taxon>
        <taxon>Gammaproteobacteria</taxon>
        <taxon>Vibrionales</taxon>
        <taxon>Vibrionaceae</taxon>
        <taxon>Photobacterium</taxon>
    </lineage>
</organism>
<dbReference type="RefSeq" id="WP_036826560.1">
    <property type="nucleotide sequence ID" value="NZ_JGVO01000765.1"/>
</dbReference>
<reference evidence="1 2" key="1">
    <citation type="submission" date="2018-01" db="EMBL/GenBank/DDBJ databases">
        <title>Whole genome sequencing of Histamine producing bacteria.</title>
        <authorList>
            <person name="Butler K."/>
        </authorList>
    </citation>
    <scope>NUCLEOTIDE SEQUENCE [LARGE SCALE GENOMIC DNA]</scope>
    <source>
        <strain evidence="1 2">DSM 100436</strain>
    </source>
</reference>
<proteinExistence type="predicted"/>
<sequence length="97" mass="10611">MLFLVSWQLHEGRLHPVLAHFAQMSESLDKDMMGDEVTMVGRWHDLVSGSGVAIVESDSAEAVAAYALAWNSEMDISVQPVVDDAAARRLGSLLLEE</sequence>
<dbReference type="InterPro" id="IPR021734">
    <property type="entry name" value="DUF3303"/>
</dbReference>
<keyword evidence="2" id="KW-1185">Reference proteome</keyword>
<name>A0A2T3P0E3_9GAMM</name>
<comment type="caution">
    <text evidence="1">The sequence shown here is derived from an EMBL/GenBank/DDBJ whole genome shotgun (WGS) entry which is preliminary data.</text>
</comment>